<keyword evidence="2" id="KW-1185">Reference proteome</keyword>
<protein>
    <submittedName>
        <fullName evidence="1">Uncharacterized protein</fullName>
    </submittedName>
</protein>
<proteinExistence type="predicted"/>
<accession>A0A518HKP6</accession>
<name>A0A518HKP6_9BACT</name>
<dbReference type="KEGG" id="snep:Enr13x_12460"/>
<dbReference type="AlphaFoldDB" id="A0A518HKP6"/>
<reference evidence="1 2" key="1">
    <citation type="submission" date="2019-03" db="EMBL/GenBank/DDBJ databases">
        <title>Deep-cultivation of Planctomycetes and their phenomic and genomic characterization uncovers novel biology.</title>
        <authorList>
            <person name="Wiegand S."/>
            <person name="Jogler M."/>
            <person name="Boedeker C."/>
            <person name="Pinto D."/>
            <person name="Vollmers J."/>
            <person name="Rivas-Marin E."/>
            <person name="Kohn T."/>
            <person name="Peeters S.H."/>
            <person name="Heuer A."/>
            <person name="Rast P."/>
            <person name="Oberbeckmann S."/>
            <person name="Bunk B."/>
            <person name="Jeske O."/>
            <person name="Meyerdierks A."/>
            <person name="Storesund J.E."/>
            <person name="Kallscheuer N."/>
            <person name="Luecker S."/>
            <person name="Lage O.M."/>
            <person name="Pohl T."/>
            <person name="Merkel B.J."/>
            <person name="Hornburger P."/>
            <person name="Mueller R.-W."/>
            <person name="Bruemmer F."/>
            <person name="Labrenz M."/>
            <person name="Spormann A.M."/>
            <person name="Op den Camp H."/>
            <person name="Overmann J."/>
            <person name="Amann R."/>
            <person name="Jetten M.S.M."/>
            <person name="Mascher T."/>
            <person name="Medema M.H."/>
            <person name="Devos D.P."/>
            <person name="Kaster A.-K."/>
            <person name="Ovreas L."/>
            <person name="Rohde M."/>
            <person name="Galperin M.Y."/>
            <person name="Jogler C."/>
        </authorList>
    </citation>
    <scope>NUCLEOTIDE SEQUENCE [LARGE SCALE GENOMIC DNA]</scope>
    <source>
        <strain evidence="1 2">Enr13</strain>
    </source>
</reference>
<evidence type="ECO:0000313" key="1">
    <source>
        <dbReference type="EMBL" id="QDV41408.1"/>
    </source>
</evidence>
<gene>
    <name evidence="1" type="ORF">Enr13x_12460</name>
</gene>
<evidence type="ECO:0000313" key="2">
    <source>
        <dbReference type="Proteomes" id="UP000319004"/>
    </source>
</evidence>
<organism evidence="1 2">
    <name type="scientific">Stieleria neptunia</name>
    <dbReference type="NCBI Taxonomy" id="2527979"/>
    <lineage>
        <taxon>Bacteria</taxon>
        <taxon>Pseudomonadati</taxon>
        <taxon>Planctomycetota</taxon>
        <taxon>Planctomycetia</taxon>
        <taxon>Pirellulales</taxon>
        <taxon>Pirellulaceae</taxon>
        <taxon>Stieleria</taxon>
    </lineage>
</organism>
<dbReference type="EMBL" id="CP037423">
    <property type="protein sequence ID" value="QDV41408.1"/>
    <property type="molecule type" value="Genomic_DNA"/>
</dbReference>
<sequence>MSRSHPPSAITIVKWQLLANHLDSLPLGERAFAQQANAREGRRCKSRCTLRYDQIRHLNN</sequence>
<dbReference type="Proteomes" id="UP000319004">
    <property type="component" value="Chromosome"/>
</dbReference>